<evidence type="ECO:0000313" key="3">
    <source>
        <dbReference type="Proteomes" id="UP000281726"/>
    </source>
</evidence>
<dbReference type="InterPro" id="IPR029501">
    <property type="entry name" value="EndoU_bac"/>
</dbReference>
<feature type="domain" description="Bacterial EndoU nuclease" evidence="1">
    <location>
        <begin position="39"/>
        <end position="161"/>
    </location>
</feature>
<protein>
    <recommendedName>
        <fullName evidence="1">Bacterial EndoU nuclease domain-containing protein</fullName>
    </recommendedName>
</protein>
<evidence type="ECO:0000259" key="1">
    <source>
        <dbReference type="Pfam" id="PF14436"/>
    </source>
</evidence>
<dbReference type="AlphaFoldDB" id="A0A3A9ZKS3"/>
<accession>A0A3A9ZKS3</accession>
<dbReference type="GO" id="GO:0004519">
    <property type="term" value="F:endonuclease activity"/>
    <property type="evidence" value="ECO:0007669"/>
    <property type="project" value="InterPro"/>
</dbReference>
<sequence>MSQRKSSGKLVRAALRYLRKQDGRAAKRARAERMTPERLRHTFQGETHTRKGYHYRPGGQDFENRRIGQVLRRDNTTGVYEAKVEFYKDPPGQWMPKVGQGRSTFFPDDWTPGQVDAAVTSAFKDPATQRLPDGSWLGEANGVPIMGYYDLNTGALKHGFPYL</sequence>
<proteinExistence type="predicted"/>
<dbReference type="Proteomes" id="UP000281726">
    <property type="component" value="Unassembled WGS sequence"/>
</dbReference>
<organism evidence="2 3">
    <name type="scientific">Micromonospora endolithica</name>
    <dbReference type="NCBI Taxonomy" id="230091"/>
    <lineage>
        <taxon>Bacteria</taxon>
        <taxon>Bacillati</taxon>
        <taxon>Actinomycetota</taxon>
        <taxon>Actinomycetes</taxon>
        <taxon>Micromonosporales</taxon>
        <taxon>Micromonosporaceae</taxon>
        <taxon>Micromonospora</taxon>
    </lineage>
</organism>
<reference evidence="2 3" key="1">
    <citation type="journal article" date="2004" name="Syst. Appl. Microbiol.">
        <title>Cryptoendolithic actinomycetes from antarctic sandstone rock samples: Micromonospora endolithica sp. nov. and two isolates related to Micromonospora coerulea Jensen 1932.</title>
        <authorList>
            <person name="Hirsch P."/>
            <person name="Mevs U."/>
            <person name="Kroppenstedt R.M."/>
            <person name="Schumann P."/>
            <person name="Stackebrandt E."/>
        </authorList>
    </citation>
    <scope>NUCLEOTIDE SEQUENCE [LARGE SCALE GENOMIC DNA]</scope>
    <source>
        <strain evidence="2 3">JCM 12677</strain>
    </source>
</reference>
<dbReference type="EMBL" id="RBAK01000003">
    <property type="protein sequence ID" value="RKN48675.1"/>
    <property type="molecule type" value="Genomic_DNA"/>
</dbReference>
<comment type="caution">
    <text evidence="2">The sequence shown here is derived from an EMBL/GenBank/DDBJ whole genome shotgun (WGS) entry which is preliminary data.</text>
</comment>
<dbReference type="OrthoDB" id="9809490at2"/>
<gene>
    <name evidence="2" type="ORF">D7223_09390</name>
</gene>
<evidence type="ECO:0000313" key="2">
    <source>
        <dbReference type="EMBL" id="RKN48675.1"/>
    </source>
</evidence>
<name>A0A3A9ZKS3_9ACTN</name>
<dbReference type="Pfam" id="PF14436">
    <property type="entry name" value="EndoU_bacteria"/>
    <property type="match status" value="1"/>
</dbReference>
<keyword evidence="3" id="KW-1185">Reference proteome</keyword>